<dbReference type="OrthoDB" id="5779169at2759"/>
<dbReference type="InterPro" id="IPR000836">
    <property type="entry name" value="PRTase_dom"/>
</dbReference>
<protein>
    <recommendedName>
        <fullName evidence="1">Phosphoribosyltransferase domain-containing protein</fullName>
    </recommendedName>
</protein>
<keyword evidence="3" id="KW-1185">Reference proteome</keyword>
<dbReference type="SUPFAM" id="SSF53271">
    <property type="entry name" value="PRTase-like"/>
    <property type="match status" value="1"/>
</dbReference>
<evidence type="ECO:0000313" key="2">
    <source>
        <dbReference type="EMBL" id="TPX75779.1"/>
    </source>
</evidence>
<dbReference type="AlphaFoldDB" id="A0A507FHB0"/>
<dbReference type="Gene3D" id="3.40.50.2020">
    <property type="match status" value="1"/>
</dbReference>
<organism evidence="2 3">
    <name type="scientific">Chytriomyces confervae</name>
    <dbReference type="NCBI Taxonomy" id="246404"/>
    <lineage>
        <taxon>Eukaryota</taxon>
        <taxon>Fungi</taxon>
        <taxon>Fungi incertae sedis</taxon>
        <taxon>Chytridiomycota</taxon>
        <taxon>Chytridiomycota incertae sedis</taxon>
        <taxon>Chytridiomycetes</taxon>
        <taxon>Chytridiales</taxon>
        <taxon>Chytriomycetaceae</taxon>
        <taxon>Chytriomyces</taxon>
    </lineage>
</organism>
<dbReference type="Gene3D" id="3.30.1310.20">
    <property type="entry name" value="PRTase-like"/>
    <property type="match status" value="1"/>
</dbReference>
<dbReference type="CDD" id="cd06223">
    <property type="entry name" value="PRTases_typeI"/>
    <property type="match status" value="1"/>
</dbReference>
<feature type="domain" description="Phosphoribosyltransferase" evidence="1">
    <location>
        <begin position="77"/>
        <end position="175"/>
    </location>
</feature>
<dbReference type="Pfam" id="PF00156">
    <property type="entry name" value="Pribosyltran"/>
    <property type="match status" value="1"/>
</dbReference>
<evidence type="ECO:0000259" key="1">
    <source>
        <dbReference type="Pfam" id="PF00156"/>
    </source>
</evidence>
<reference evidence="2 3" key="1">
    <citation type="journal article" date="2019" name="Sci. Rep.">
        <title>Comparative genomics of chytrid fungi reveal insights into the obligate biotrophic and pathogenic lifestyle of Synchytrium endobioticum.</title>
        <authorList>
            <person name="van de Vossenberg B.T.L.H."/>
            <person name="Warris S."/>
            <person name="Nguyen H.D.T."/>
            <person name="van Gent-Pelzer M.P.E."/>
            <person name="Joly D.L."/>
            <person name="van de Geest H.C."/>
            <person name="Bonants P.J.M."/>
            <person name="Smith D.S."/>
            <person name="Levesque C.A."/>
            <person name="van der Lee T.A.J."/>
        </authorList>
    </citation>
    <scope>NUCLEOTIDE SEQUENCE [LARGE SCALE GENOMIC DNA]</scope>
    <source>
        <strain evidence="2 3">CBS 675.73</strain>
    </source>
</reference>
<dbReference type="Proteomes" id="UP000320333">
    <property type="component" value="Unassembled WGS sequence"/>
</dbReference>
<dbReference type="STRING" id="246404.A0A507FHB0"/>
<accession>A0A507FHB0</accession>
<dbReference type="EMBL" id="QEAP01000068">
    <property type="protein sequence ID" value="TPX75779.1"/>
    <property type="molecule type" value="Genomic_DNA"/>
</dbReference>
<name>A0A507FHB0_9FUNG</name>
<dbReference type="InterPro" id="IPR029057">
    <property type="entry name" value="PRTase-like"/>
</dbReference>
<evidence type="ECO:0000313" key="3">
    <source>
        <dbReference type="Proteomes" id="UP000320333"/>
    </source>
</evidence>
<gene>
    <name evidence="2" type="ORF">CcCBS67573_g02948</name>
</gene>
<comment type="caution">
    <text evidence="2">The sequence shown here is derived from an EMBL/GenBank/DDBJ whole genome shotgun (WGS) entry which is preliminary data.</text>
</comment>
<sequence>MLRQPNIYRDRKHAGEFLASLLLQRGSTGSNALVLALPRGGVPVAAPIAKALKAPLDLLLVRKLGIPGDEEVAMGAISVGGACFLNKSLIEALGIPSSAVDRVKESENAELKRRNVAYRDSRPPPDVSGKVVYLVDDGIATGATVQAALLALHEMRPDKIVLVAPVGAPDSIEDLARLCDEMIVPLQPQRFSAVGLWYKSFDQTQDSEVLQLLRDS</sequence>
<proteinExistence type="predicted"/>